<feature type="transmembrane region" description="Helical" evidence="1">
    <location>
        <begin position="89"/>
        <end position="108"/>
    </location>
</feature>
<evidence type="ECO:0000313" key="2">
    <source>
        <dbReference type="EMBL" id="TDO35737.1"/>
    </source>
</evidence>
<dbReference type="EMBL" id="SNWQ01000021">
    <property type="protein sequence ID" value="TDO35737.1"/>
    <property type="molecule type" value="Genomic_DNA"/>
</dbReference>
<feature type="transmembrane region" description="Helical" evidence="1">
    <location>
        <begin position="26"/>
        <end position="47"/>
    </location>
</feature>
<feature type="transmembrane region" description="Helical" evidence="1">
    <location>
        <begin position="114"/>
        <end position="131"/>
    </location>
</feature>
<sequence>MMSVIQRRQAPAPPAEPRRAVRARSLSLTVLPWLFPPLASVVGLLMIDVPLGAIVRYAAYFVACVALPGVLLMRALWRSTGSWAEDVGLGSGVGIAYQLAGWALFTWLGWQQVLVVWPVLVLLCFALVPRLRPYWRIAEPEPLPMAWSWGLSICMSLLALAITLGLMADHVPPPRGVSYYPDLLYHLSMVNELLRSVPPQLPQVAGEALEYHWFSDADIAGAVDITGLSPVLVLYRLSMLPLTFAALLAGAALARQVSRVWWTGLVVGFIFVVPHLGFLVPAWPQVDPIGPVSLLSPSQTLATVAVTAAACFVIAALYRGGGRGVWVLAVAMAIVGGGSKPTVLPILLGGVGVSALYLLLRDRRIPWRSVLIGGLLAAIAVGTMLTVAGSTSGSNVQLFAIAKFQPGYRGSTGDGSMAGTGGLLLPSLTGDRLAVAGAVVTLAALALAHAGLLAGFALSKVKAVRHDPVAWWLVGALTASWLGLCWVDHPSASEYYFLRSCVPFAAAAVAWLVAAAVRGRSRRTILRVSLAGLATGAAIAACADLVTESATGSRAAQIEVLARPVLVAVGLAVLVLAVWLPTARLRRGLAGLGTAFAMLMVIGLPIGSTAADAWSVRDDPGSGGYVSTFWRIYPDEVAAARWLARNSSPDDVVATNTFCRPAGAQRPGCDARGYIVSGIAGRRTLLEGWAYTQQALATHGVNGRKYTVQPSPWPDRVELTNRVLTAPTAQLLTEMRSRYGVRWIYADLRDGPISAKLDDLAVLRHRQSRVQIYELAGP</sequence>
<evidence type="ECO:0008006" key="4">
    <source>
        <dbReference type="Google" id="ProtNLM"/>
    </source>
</evidence>
<keyword evidence="1" id="KW-0812">Transmembrane</keyword>
<feature type="transmembrane region" description="Helical" evidence="1">
    <location>
        <begin position="495"/>
        <end position="517"/>
    </location>
</feature>
<gene>
    <name evidence="2" type="ORF">EV643_1219</name>
</gene>
<feature type="transmembrane region" description="Helical" evidence="1">
    <location>
        <begin position="53"/>
        <end position="77"/>
    </location>
</feature>
<feature type="transmembrane region" description="Helical" evidence="1">
    <location>
        <begin position="300"/>
        <end position="318"/>
    </location>
</feature>
<keyword evidence="1" id="KW-0472">Membrane</keyword>
<feature type="transmembrane region" description="Helical" evidence="1">
    <location>
        <begin position="588"/>
        <end position="607"/>
    </location>
</feature>
<feature type="transmembrane region" description="Helical" evidence="1">
    <location>
        <begin position="469"/>
        <end position="489"/>
    </location>
</feature>
<dbReference type="RefSeq" id="WP_238165972.1">
    <property type="nucleotide sequence ID" value="NZ_SNWQ01000021.1"/>
</dbReference>
<keyword evidence="3" id="KW-1185">Reference proteome</keyword>
<dbReference type="AlphaFoldDB" id="A0A4R6JJD0"/>
<feature type="transmembrane region" description="Helical" evidence="1">
    <location>
        <begin position="524"/>
        <end position="541"/>
    </location>
</feature>
<organism evidence="2 3">
    <name type="scientific">Kribbella caucasensis</name>
    <dbReference type="NCBI Taxonomy" id="2512215"/>
    <lineage>
        <taxon>Bacteria</taxon>
        <taxon>Bacillati</taxon>
        <taxon>Actinomycetota</taxon>
        <taxon>Actinomycetes</taxon>
        <taxon>Propionibacteriales</taxon>
        <taxon>Kribbellaceae</taxon>
        <taxon>Kribbella</taxon>
    </lineage>
</organism>
<feature type="transmembrane region" description="Helical" evidence="1">
    <location>
        <begin position="260"/>
        <end position="280"/>
    </location>
</feature>
<name>A0A4R6JJD0_9ACTN</name>
<feature type="transmembrane region" description="Helical" evidence="1">
    <location>
        <begin position="143"/>
        <end position="168"/>
    </location>
</feature>
<feature type="transmembrane region" description="Helical" evidence="1">
    <location>
        <begin position="323"/>
        <end position="338"/>
    </location>
</feature>
<feature type="transmembrane region" description="Helical" evidence="1">
    <location>
        <begin position="367"/>
        <end position="388"/>
    </location>
</feature>
<evidence type="ECO:0000313" key="3">
    <source>
        <dbReference type="Proteomes" id="UP000295388"/>
    </source>
</evidence>
<feature type="transmembrane region" description="Helical" evidence="1">
    <location>
        <begin position="233"/>
        <end position="253"/>
    </location>
</feature>
<accession>A0A4R6JJD0</accession>
<protein>
    <recommendedName>
        <fullName evidence="4">4-amino-4-deoxy-L-arabinose transferase-like glycosyltransferase</fullName>
    </recommendedName>
</protein>
<dbReference type="Proteomes" id="UP000295388">
    <property type="component" value="Unassembled WGS sequence"/>
</dbReference>
<feature type="transmembrane region" description="Helical" evidence="1">
    <location>
        <begin position="433"/>
        <end position="457"/>
    </location>
</feature>
<reference evidence="2 3" key="1">
    <citation type="submission" date="2019-03" db="EMBL/GenBank/DDBJ databases">
        <title>Genomic Encyclopedia of Type Strains, Phase III (KMG-III): the genomes of soil and plant-associated and newly described type strains.</title>
        <authorList>
            <person name="Whitman W."/>
        </authorList>
    </citation>
    <scope>NUCLEOTIDE SEQUENCE [LARGE SCALE GENOMIC DNA]</scope>
    <source>
        <strain evidence="2 3">VKM Ac-2527</strain>
    </source>
</reference>
<feature type="transmembrane region" description="Helical" evidence="1">
    <location>
        <begin position="561"/>
        <end position="581"/>
    </location>
</feature>
<keyword evidence="1" id="KW-1133">Transmembrane helix</keyword>
<proteinExistence type="predicted"/>
<evidence type="ECO:0000256" key="1">
    <source>
        <dbReference type="SAM" id="Phobius"/>
    </source>
</evidence>
<comment type="caution">
    <text evidence="2">The sequence shown here is derived from an EMBL/GenBank/DDBJ whole genome shotgun (WGS) entry which is preliminary data.</text>
</comment>
<feature type="transmembrane region" description="Helical" evidence="1">
    <location>
        <begin position="344"/>
        <end position="360"/>
    </location>
</feature>